<protein>
    <submittedName>
        <fullName evidence="1">Uncharacterized protein</fullName>
    </submittedName>
</protein>
<gene>
    <name evidence="1" type="ORF">ARMGADRAFT_781906</name>
</gene>
<organism evidence="1 2">
    <name type="scientific">Armillaria gallica</name>
    <name type="common">Bulbous honey fungus</name>
    <name type="synonym">Armillaria bulbosa</name>
    <dbReference type="NCBI Taxonomy" id="47427"/>
    <lineage>
        <taxon>Eukaryota</taxon>
        <taxon>Fungi</taxon>
        <taxon>Dikarya</taxon>
        <taxon>Basidiomycota</taxon>
        <taxon>Agaricomycotina</taxon>
        <taxon>Agaricomycetes</taxon>
        <taxon>Agaricomycetidae</taxon>
        <taxon>Agaricales</taxon>
        <taxon>Marasmiineae</taxon>
        <taxon>Physalacriaceae</taxon>
        <taxon>Armillaria</taxon>
    </lineage>
</organism>
<reference evidence="2" key="1">
    <citation type="journal article" date="2017" name="Nat. Ecol. Evol.">
        <title>Genome expansion and lineage-specific genetic innovations in the forest pathogenic fungi Armillaria.</title>
        <authorList>
            <person name="Sipos G."/>
            <person name="Prasanna A.N."/>
            <person name="Walter M.C."/>
            <person name="O'Connor E."/>
            <person name="Balint B."/>
            <person name="Krizsan K."/>
            <person name="Kiss B."/>
            <person name="Hess J."/>
            <person name="Varga T."/>
            <person name="Slot J."/>
            <person name="Riley R."/>
            <person name="Boka B."/>
            <person name="Rigling D."/>
            <person name="Barry K."/>
            <person name="Lee J."/>
            <person name="Mihaltcheva S."/>
            <person name="LaButti K."/>
            <person name="Lipzen A."/>
            <person name="Waldron R."/>
            <person name="Moloney N.M."/>
            <person name="Sperisen C."/>
            <person name="Kredics L."/>
            <person name="Vagvoelgyi C."/>
            <person name="Patrignani A."/>
            <person name="Fitzpatrick D."/>
            <person name="Nagy I."/>
            <person name="Doyle S."/>
            <person name="Anderson J.B."/>
            <person name="Grigoriev I.V."/>
            <person name="Gueldener U."/>
            <person name="Muensterkoetter M."/>
            <person name="Nagy L.G."/>
        </authorList>
    </citation>
    <scope>NUCLEOTIDE SEQUENCE [LARGE SCALE GENOMIC DNA]</scope>
    <source>
        <strain evidence="2">Ar21-2</strain>
    </source>
</reference>
<dbReference type="AlphaFoldDB" id="A0A2H3CJ13"/>
<accession>A0A2H3CJ13</accession>
<keyword evidence="2" id="KW-1185">Reference proteome</keyword>
<dbReference type="InParanoid" id="A0A2H3CJ13"/>
<evidence type="ECO:0000313" key="2">
    <source>
        <dbReference type="Proteomes" id="UP000217790"/>
    </source>
</evidence>
<evidence type="ECO:0000313" key="1">
    <source>
        <dbReference type="EMBL" id="PBK81334.1"/>
    </source>
</evidence>
<name>A0A2H3CJ13_ARMGA</name>
<dbReference type="Proteomes" id="UP000217790">
    <property type="component" value="Unassembled WGS sequence"/>
</dbReference>
<sequence length="129" mass="14294">MCLLPWSTSMGISDLLAFIKTSKSLLMQAVISELDERHPSSLGGILSCSDWTTWKDVTRRVDSPEIHTVSSGFSTPGEILYHHAGFLFCCNTVEFEDHASRGMGGGTRTARPERMCLDVIRVKCAHIHL</sequence>
<proteinExistence type="predicted"/>
<dbReference type="EMBL" id="KZ293731">
    <property type="protein sequence ID" value="PBK81334.1"/>
    <property type="molecule type" value="Genomic_DNA"/>
</dbReference>